<dbReference type="GO" id="GO:0015093">
    <property type="term" value="F:ferrous iron transmembrane transporter activity"/>
    <property type="evidence" value="ECO:0007669"/>
    <property type="project" value="TreeGrafter"/>
</dbReference>
<evidence type="ECO:0000256" key="3">
    <source>
        <dbReference type="ARBA" id="ARBA00022692"/>
    </source>
</evidence>
<feature type="transmembrane region" description="Helical" evidence="6">
    <location>
        <begin position="150"/>
        <end position="170"/>
    </location>
</feature>
<sequence length="276" mass="29788">MGQILFVVWRESVEAMLVIGILYSWLRHNPAGRSGLPWLWGGVGLGVALAGTLGAGILFFDESLSSAGQDYFKLAMTTAASALIVQMVIWMRRHGRTLKKDMESGLAARSAAGRWWGVTTLTALAVAREGSETVVFLYGMGLGQQGLTRASFAATAVSGVALAVATYWLLQKGGRMISWRFFFRLTEGLLLLLAASLLMNSVEQLISLDLVPALVDPLWDSSALIDDSSTMGSLFATFTGYRSHPALTMLLAYVGYWLAVYKLTRPSAAPAERVAA</sequence>
<feature type="transmembrane region" description="Helical" evidence="6">
    <location>
        <begin position="112"/>
        <end position="130"/>
    </location>
</feature>
<dbReference type="AlphaFoldDB" id="A0A161S3Z8"/>
<dbReference type="Pfam" id="PF03239">
    <property type="entry name" value="FTR1"/>
    <property type="match status" value="1"/>
</dbReference>
<dbReference type="Proteomes" id="UP000076625">
    <property type="component" value="Unassembled WGS sequence"/>
</dbReference>
<proteinExistence type="inferred from homology"/>
<feature type="transmembrane region" description="Helical" evidence="6">
    <location>
        <begin position="38"/>
        <end position="59"/>
    </location>
</feature>
<evidence type="ECO:0000256" key="6">
    <source>
        <dbReference type="SAM" id="Phobius"/>
    </source>
</evidence>
<feature type="transmembrane region" description="Helical" evidence="6">
    <location>
        <begin position="6"/>
        <end position="26"/>
    </location>
</feature>
<reference evidence="8" key="1">
    <citation type="submission" date="2016-01" db="EMBL/GenBank/DDBJ databases">
        <title>Draft genome of Chromobacterium sp. F49.</title>
        <authorList>
            <person name="Hong K.W."/>
        </authorList>
    </citation>
    <scope>NUCLEOTIDE SEQUENCE [LARGE SCALE GENOMIC DNA]</scope>
    <source>
        <strain evidence="8">CN10</strain>
    </source>
</reference>
<evidence type="ECO:0000313" key="8">
    <source>
        <dbReference type="Proteomes" id="UP000076625"/>
    </source>
</evidence>
<feature type="transmembrane region" description="Helical" evidence="6">
    <location>
        <begin position="244"/>
        <end position="263"/>
    </location>
</feature>
<dbReference type="InterPro" id="IPR004923">
    <property type="entry name" value="FTR1/Fip1/EfeU"/>
</dbReference>
<dbReference type="STRING" id="1452487.AVW16_03000"/>
<keyword evidence="4 6" id="KW-1133">Transmembrane helix</keyword>
<dbReference type="PANTHER" id="PTHR31632:SF2">
    <property type="entry name" value="PLASMA MEMBRANE IRON PERMEASE"/>
    <property type="match status" value="1"/>
</dbReference>
<gene>
    <name evidence="7" type="ORF">AVW16_03000</name>
</gene>
<evidence type="ECO:0000256" key="1">
    <source>
        <dbReference type="ARBA" id="ARBA00004141"/>
    </source>
</evidence>
<feature type="transmembrane region" description="Helical" evidence="6">
    <location>
        <begin position="71"/>
        <end position="91"/>
    </location>
</feature>
<evidence type="ECO:0000256" key="5">
    <source>
        <dbReference type="ARBA" id="ARBA00023136"/>
    </source>
</evidence>
<comment type="caution">
    <text evidence="7">The sequence shown here is derived from an EMBL/GenBank/DDBJ whole genome shotgun (WGS) entry which is preliminary data.</text>
</comment>
<evidence type="ECO:0000313" key="7">
    <source>
        <dbReference type="EMBL" id="KZE25286.1"/>
    </source>
</evidence>
<dbReference type="GO" id="GO:0033573">
    <property type="term" value="C:high-affinity iron permease complex"/>
    <property type="evidence" value="ECO:0007669"/>
    <property type="project" value="InterPro"/>
</dbReference>
<dbReference type="EMBL" id="LQQU01000059">
    <property type="protein sequence ID" value="KZE25286.1"/>
    <property type="molecule type" value="Genomic_DNA"/>
</dbReference>
<feature type="transmembrane region" description="Helical" evidence="6">
    <location>
        <begin position="182"/>
        <end position="202"/>
    </location>
</feature>
<dbReference type="OrthoDB" id="5294331at2"/>
<comment type="similarity">
    <text evidence="2">Belongs to the oxidase-dependent Fe transporter (OFeT) (TC 9.A.10.1) family.</text>
</comment>
<dbReference type="PANTHER" id="PTHR31632">
    <property type="entry name" value="IRON TRANSPORTER FTH1"/>
    <property type="match status" value="1"/>
</dbReference>
<evidence type="ECO:0000256" key="4">
    <source>
        <dbReference type="ARBA" id="ARBA00022989"/>
    </source>
</evidence>
<dbReference type="RefSeq" id="WP_066614563.1">
    <property type="nucleotide sequence ID" value="NZ_LQQU01000059.1"/>
</dbReference>
<keyword evidence="3 6" id="KW-0812">Transmembrane</keyword>
<evidence type="ECO:0000256" key="2">
    <source>
        <dbReference type="ARBA" id="ARBA00008333"/>
    </source>
</evidence>
<accession>A0A161S3Z8</accession>
<comment type="subcellular location">
    <subcellularLocation>
        <location evidence="1">Membrane</location>
        <topology evidence="1">Multi-pass membrane protein</topology>
    </subcellularLocation>
</comment>
<protein>
    <submittedName>
        <fullName evidence="7">FTR1 family iron permease</fullName>
    </submittedName>
</protein>
<keyword evidence="8" id="KW-1185">Reference proteome</keyword>
<keyword evidence="5 6" id="KW-0472">Membrane</keyword>
<name>A0A161S3Z8_9NEIS</name>
<organism evidence="7 8">
    <name type="scientific">Crenobacter luteus</name>
    <dbReference type="NCBI Taxonomy" id="1452487"/>
    <lineage>
        <taxon>Bacteria</taxon>
        <taxon>Pseudomonadati</taxon>
        <taxon>Pseudomonadota</taxon>
        <taxon>Betaproteobacteria</taxon>
        <taxon>Neisseriales</taxon>
        <taxon>Neisseriaceae</taxon>
        <taxon>Crenobacter</taxon>
    </lineage>
</organism>